<gene>
    <name evidence="1" type="ORF">IHE44_000672</name>
    <name evidence="2" type="ORF">IHE44_0014274</name>
</gene>
<keyword evidence="3" id="KW-1185">Reference proteome</keyword>
<dbReference type="EMBL" id="JADDUC010000104">
    <property type="protein sequence ID" value="KAG0118715.1"/>
    <property type="molecule type" value="Genomic_DNA"/>
</dbReference>
<sequence>MVAGETKLCSARKAEKAFPYFVRQPSKSLTSTHPEEKLQEEQPSTLHNLMMLLYFMFHCLLHLPQTSSAVRREELVAAVSWPDSSRELQSSICQLPPTVTDGSLFEEWGSLENKRLSHMDVSSLELACVGCQAESLAVPWQCGDNKRSYTLGLSVNEKEQSKLSQGPKGLESRLVTAGQGAVIRGEEEILLWRSARDQVPKKGIGSKWGYTLRFQEACAGCGRFVTIKAQEVEEYEGVCLLWDLPNKWSGKPLGYGSKTFAFTY</sequence>
<reference evidence="2 3" key="2">
    <citation type="journal article" date="2021" name="J. Hered.">
        <title>Feather Gene Expression Elucidates the Developmental Basis of Plumage Iridescence in African Starlings.</title>
        <authorList>
            <person name="Rubenstein D.R."/>
            <person name="Corvelo A."/>
            <person name="MacManes M.D."/>
            <person name="Maia R."/>
            <person name="Narzisi G."/>
            <person name="Rousaki A."/>
            <person name="Vandenabeele P."/>
            <person name="Shawkey M.D."/>
            <person name="Solomon J."/>
        </authorList>
    </citation>
    <scope>NUCLEOTIDE SEQUENCE [LARGE SCALE GENOMIC DNA]</scope>
    <source>
        <strain evidence="2">SS15</strain>
    </source>
</reference>
<evidence type="ECO:0000313" key="2">
    <source>
        <dbReference type="EMBL" id="KAI1237021.1"/>
    </source>
</evidence>
<reference evidence="2" key="3">
    <citation type="submission" date="2022-01" db="EMBL/GenBank/DDBJ databases">
        <authorList>
            <person name="Rubenstein D.R."/>
        </authorList>
    </citation>
    <scope>NUCLEOTIDE SEQUENCE</scope>
    <source>
        <strain evidence="2">SS15</strain>
        <tissue evidence="2">Liver</tissue>
    </source>
</reference>
<proteinExistence type="predicted"/>
<organism evidence="1">
    <name type="scientific">Lamprotornis superbus</name>
    <dbReference type="NCBI Taxonomy" id="245042"/>
    <lineage>
        <taxon>Eukaryota</taxon>
        <taxon>Metazoa</taxon>
        <taxon>Chordata</taxon>
        <taxon>Craniata</taxon>
        <taxon>Vertebrata</taxon>
        <taxon>Euteleostomi</taxon>
        <taxon>Archelosauria</taxon>
        <taxon>Archosauria</taxon>
        <taxon>Dinosauria</taxon>
        <taxon>Saurischia</taxon>
        <taxon>Theropoda</taxon>
        <taxon>Coelurosauria</taxon>
        <taxon>Aves</taxon>
        <taxon>Neognathae</taxon>
        <taxon>Neoaves</taxon>
        <taxon>Telluraves</taxon>
        <taxon>Australaves</taxon>
        <taxon>Passeriformes</taxon>
        <taxon>Sturnidae</taxon>
        <taxon>Lamprotornis</taxon>
    </lineage>
</organism>
<name>A0A835NQT3_9PASS</name>
<evidence type="ECO:0000313" key="1">
    <source>
        <dbReference type="EMBL" id="KAG0118715.1"/>
    </source>
</evidence>
<protein>
    <submittedName>
        <fullName evidence="1">Uncharacterized protein</fullName>
    </submittedName>
</protein>
<accession>A0A835NQT3</accession>
<evidence type="ECO:0000313" key="3">
    <source>
        <dbReference type="Proteomes" id="UP000618051"/>
    </source>
</evidence>
<dbReference type="EMBL" id="JADDUC020000008">
    <property type="protein sequence ID" value="KAI1237021.1"/>
    <property type="molecule type" value="Genomic_DNA"/>
</dbReference>
<reference evidence="1" key="1">
    <citation type="submission" date="2020-10" db="EMBL/GenBank/DDBJ databases">
        <title>Feather gene expression reveals the developmental basis of iridescence in African starlings.</title>
        <authorList>
            <person name="Rubenstein D.R."/>
        </authorList>
    </citation>
    <scope>NUCLEOTIDE SEQUENCE</scope>
    <source>
        <strain evidence="1">SS15</strain>
        <tissue evidence="1">Liver</tissue>
    </source>
</reference>
<dbReference type="Proteomes" id="UP000618051">
    <property type="component" value="Unassembled WGS sequence"/>
</dbReference>
<comment type="caution">
    <text evidence="1">The sequence shown here is derived from an EMBL/GenBank/DDBJ whole genome shotgun (WGS) entry which is preliminary data.</text>
</comment>
<dbReference type="AlphaFoldDB" id="A0A835NQT3"/>